<dbReference type="FunFam" id="1.10.10.10:FF:000001">
    <property type="entry name" value="LysR family transcriptional regulator"/>
    <property type="match status" value="1"/>
</dbReference>
<organism evidence="6 7">
    <name type="scientific">Kineosporia babensis</name>
    <dbReference type="NCBI Taxonomy" id="499548"/>
    <lineage>
        <taxon>Bacteria</taxon>
        <taxon>Bacillati</taxon>
        <taxon>Actinomycetota</taxon>
        <taxon>Actinomycetes</taxon>
        <taxon>Kineosporiales</taxon>
        <taxon>Kineosporiaceae</taxon>
        <taxon>Kineosporia</taxon>
    </lineage>
</organism>
<dbReference type="InterPro" id="IPR036388">
    <property type="entry name" value="WH-like_DNA-bd_sf"/>
</dbReference>
<dbReference type="AlphaFoldDB" id="A0A9X1SWY4"/>
<dbReference type="InterPro" id="IPR000847">
    <property type="entry name" value="LysR_HTH_N"/>
</dbReference>
<dbReference type="Gene3D" id="3.40.190.290">
    <property type="match status" value="1"/>
</dbReference>
<proteinExistence type="inferred from homology"/>
<accession>A0A9X1SWY4</accession>
<dbReference type="GO" id="GO:0003700">
    <property type="term" value="F:DNA-binding transcription factor activity"/>
    <property type="evidence" value="ECO:0007669"/>
    <property type="project" value="InterPro"/>
</dbReference>
<dbReference type="Proteomes" id="UP001138997">
    <property type="component" value="Unassembled WGS sequence"/>
</dbReference>
<evidence type="ECO:0000313" key="7">
    <source>
        <dbReference type="Proteomes" id="UP001138997"/>
    </source>
</evidence>
<keyword evidence="7" id="KW-1185">Reference proteome</keyword>
<dbReference type="PANTHER" id="PTHR30346:SF30">
    <property type="entry name" value="SMALL NEUTRAL PROTEASE REGULATORY PROTEIN"/>
    <property type="match status" value="1"/>
</dbReference>
<dbReference type="EMBL" id="JAJOMB010000023">
    <property type="protein sequence ID" value="MCD5315612.1"/>
    <property type="molecule type" value="Genomic_DNA"/>
</dbReference>
<comment type="similarity">
    <text evidence="1">Belongs to the LysR transcriptional regulatory family.</text>
</comment>
<dbReference type="InterPro" id="IPR036390">
    <property type="entry name" value="WH_DNA-bd_sf"/>
</dbReference>
<protein>
    <submittedName>
        <fullName evidence="6">LysR family transcriptional regulator</fullName>
    </submittedName>
</protein>
<name>A0A9X1SWY4_9ACTN</name>
<evidence type="ECO:0000313" key="6">
    <source>
        <dbReference type="EMBL" id="MCD5315612.1"/>
    </source>
</evidence>
<dbReference type="GO" id="GO:0003677">
    <property type="term" value="F:DNA binding"/>
    <property type="evidence" value="ECO:0007669"/>
    <property type="project" value="UniProtKB-KW"/>
</dbReference>
<dbReference type="Pfam" id="PF03466">
    <property type="entry name" value="LysR_substrate"/>
    <property type="match status" value="1"/>
</dbReference>
<evidence type="ECO:0000259" key="5">
    <source>
        <dbReference type="PROSITE" id="PS50931"/>
    </source>
</evidence>
<dbReference type="Pfam" id="PF00126">
    <property type="entry name" value="HTH_1"/>
    <property type="match status" value="1"/>
</dbReference>
<dbReference type="InterPro" id="IPR005119">
    <property type="entry name" value="LysR_subst-bd"/>
</dbReference>
<feature type="domain" description="HTH lysR-type" evidence="5">
    <location>
        <begin position="1"/>
        <end position="58"/>
    </location>
</feature>
<dbReference type="SUPFAM" id="SSF53850">
    <property type="entry name" value="Periplasmic binding protein-like II"/>
    <property type="match status" value="1"/>
</dbReference>
<evidence type="ECO:0000256" key="3">
    <source>
        <dbReference type="ARBA" id="ARBA00023125"/>
    </source>
</evidence>
<keyword evidence="3" id="KW-0238">DNA-binding</keyword>
<comment type="caution">
    <text evidence="6">The sequence shown here is derived from an EMBL/GenBank/DDBJ whole genome shotgun (WGS) entry which is preliminary data.</text>
</comment>
<dbReference type="PANTHER" id="PTHR30346">
    <property type="entry name" value="TRANSCRIPTIONAL DUAL REGULATOR HCAR-RELATED"/>
    <property type="match status" value="1"/>
</dbReference>
<dbReference type="PRINTS" id="PR00039">
    <property type="entry name" value="HTHLYSR"/>
</dbReference>
<keyword evidence="4" id="KW-0804">Transcription</keyword>
<dbReference type="PROSITE" id="PS50931">
    <property type="entry name" value="HTH_LYSR"/>
    <property type="match status" value="1"/>
</dbReference>
<dbReference type="SUPFAM" id="SSF46785">
    <property type="entry name" value="Winged helix' DNA-binding domain"/>
    <property type="match status" value="1"/>
</dbReference>
<dbReference type="GO" id="GO:0032993">
    <property type="term" value="C:protein-DNA complex"/>
    <property type="evidence" value="ECO:0007669"/>
    <property type="project" value="TreeGrafter"/>
</dbReference>
<dbReference type="RefSeq" id="WP_231448429.1">
    <property type="nucleotide sequence ID" value="NZ_JAJOMB010000023.1"/>
</dbReference>
<gene>
    <name evidence="6" type="ORF">LR394_32420</name>
</gene>
<dbReference type="Gene3D" id="1.10.10.10">
    <property type="entry name" value="Winged helix-like DNA-binding domain superfamily/Winged helix DNA-binding domain"/>
    <property type="match status" value="1"/>
</dbReference>
<sequence>MELRHLEYFVAVAEEQNFTRAAERLHIVQSAVSAAVKQLERSLGSQLLERGSRRVSLTDAGAELLPHARATLDAARDARDAVARVRGGLGGSLRIGVLTSIRFVDVPALLGEYHRRHPGVQLHTRTAPTGTQGLFELLAEHRLDLAFVTPGGPRPAGVQLIDLASSMLDLVLPQGHPLAAQESVAIQQLADLNFIDAPVGYGSRSVADLAFASAGVRRRVVIEITEYAIGPDYVRNGLGVALFPRYGLAGVPGIAVRPVTGADLTFPLALAVPADRAPSAAARALIGLIQERVNPDK</sequence>
<evidence type="ECO:0000256" key="2">
    <source>
        <dbReference type="ARBA" id="ARBA00023015"/>
    </source>
</evidence>
<evidence type="ECO:0000256" key="4">
    <source>
        <dbReference type="ARBA" id="ARBA00023163"/>
    </source>
</evidence>
<reference evidence="6" key="1">
    <citation type="submission" date="2021-11" db="EMBL/GenBank/DDBJ databases">
        <title>Streptomyces corallinus and Kineosporia corallina sp. nov., two new coral-derived marine actinobacteria.</title>
        <authorList>
            <person name="Buangrab K."/>
            <person name="Sutthacheep M."/>
            <person name="Yeemin T."/>
            <person name="Harunari E."/>
            <person name="Igarashi Y."/>
            <person name="Sripreechasak P."/>
            <person name="Kanchanasin P."/>
            <person name="Tanasupawat S."/>
            <person name="Phongsopitanun W."/>
        </authorList>
    </citation>
    <scope>NUCLEOTIDE SEQUENCE</scope>
    <source>
        <strain evidence="6">JCM 31032</strain>
    </source>
</reference>
<evidence type="ECO:0000256" key="1">
    <source>
        <dbReference type="ARBA" id="ARBA00009437"/>
    </source>
</evidence>
<keyword evidence="2" id="KW-0805">Transcription regulation</keyword>